<feature type="transmembrane region" description="Helical" evidence="2">
    <location>
        <begin position="275"/>
        <end position="292"/>
    </location>
</feature>
<evidence type="ECO:0000313" key="3">
    <source>
        <dbReference type="EMBL" id="KAK7929432.1"/>
    </source>
</evidence>
<dbReference type="InterPro" id="IPR004244">
    <property type="entry name" value="Transposase_22"/>
</dbReference>
<accession>A0AAW0PRT5</accession>
<feature type="transmembrane region" description="Helical" evidence="2">
    <location>
        <begin position="368"/>
        <end position="387"/>
    </location>
</feature>
<dbReference type="EMBL" id="JBBPFD010000004">
    <property type="protein sequence ID" value="KAK7929432.1"/>
    <property type="molecule type" value="Genomic_DNA"/>
</dbReference>
<dbReference type="Proteomes" id="UP001460270">
    <property type="component" value="Unassembled WGS sequence"/>
</dbReference>
<keyword evidence="2" id="KW-1133">Transmembrane helix</keyword>
<dbReference type="PANTHER" id="PTHR11505">
    <property type="entry name" value="L1 TRANSPOSABLE ELEMENT-RELATED"/>
    <property type="match status" value="1"/>
</dbReference>
<gene>
    <name evidence="3" type="ORF">WMY93_005827</name>
</gene>
<dbReference type="Gene3D" id="3.30.70.1820">
    <property type="entry name" value="L1 transposable element, RRM domain"/>
    <property type="match status" value="1"/>
</dbReference>
<keyword evidence="2" id="KW-0812">Transmembrane</keyword>
<evidence type="ECO:0000256" key="1">
    <source>
        <dbReference type="SAM" id="MobiDB-lite"/>
    </source>
</evidence>
<feature type="transmembrane region" description="Helical" evidence="2">
    <location>
        <begin position="341"/>
        <end position="362"/>
    </location>
</feature>
<keyword evidence="2" id="KW-0472">Membrane</keyword>
<sequence>MHDYIGAQLDAAFGDFPSLPSSSEASPAASPAAKQSRLDGSSDSVPMVTMLAEFAAMRSLVNRRADEVGGMVQKNCEAIAEVKAEVKGNTVQINAMSVSLDQMCAELISIKERVDLLETQAKATTVNTSAFMSRLSLLESYSRRWNLKLHGLEENEQQDVRRVVTQLFQDLLPEARNKLPDVVDTVHRLGPRKPNVTRGIIIQFTSRHYRDALWRAAKNSPLLAARKLRLTEDFSPEDRERRQQLWPQIERARKEVFHILVYAHLRFKRSCTMRLLLGLALIVLFLCTFKNTHKSWAVSFSDSAVSLLLSPLSVYSWLMSILLRLILSLPALILNILHQSWLLGMAFPWCIASISFSLAFTILHVTLYLLHLSLVLGVVAILTLSKFHSAKEDIRPKTASSLHIVAKSRIGHQG</sequence>
<protein>
    <submittedName>
        <fullName evidence="3">Uncharacterized protein</fullName>
    </submittedName>
</protein>
<feature type="region of interest" description="Disordered" evidence="1">
    <location>
        <begin position="20"/>
        <end position="42"/>
    </location>
</feature>
<reference evidence="4" key="1">
    <citation type="submission" date="2024-04" db="EMBL/GenBank/DDBJ databases">
        <title>Salinicola lusitanus LLJ914,a marine bacterium isolated from the Okinawa Trough.</title>
        <authorList>
            <person name="Li J."/>
        </authorList>
    </citation>
    <scope>NUCLEOTIDE SEQUENCE [LARGE SCALE GENOMIC DNA]</scope>
</reference>
<feature type="compositionally biased region" description="Low complexity" evidence="1">
    <location>
        <begin position="20"/>
        <end position="33"/>
    </location>
</feature>
<evidence type="ECO:0000256" key="2">
    <source>
        <dbReference type="SAM" id="Phobius"/>
    </source>
</evidence>
<comment type="caution">
    <text evidence="3">The sequence shown here is derived from an EMBL/GenBank/DDBJ whole genome shotgun (WGS) entry which is preliminary data.</text>
</comment>
<keyword evidence="4" id="KW-1185">Reference proteome</keyword>
<feature type="transmembrane region" description="Helical" evidence="2">
    <location>
        <begin position="312"/>
        <end position="334"/>
    </location>
</feature>
<organism evidence="3 4">
    <name type="scientific">Mugilogobius chulae</name>
    <name type="common">yellowstripe goby</name>
    <dbReference type="NCBI Taxonomy" id="88201"/>
    <lineage>
        <taxon>Eukaryota</taxon>
        <taxon>Metazoa</taxon>
        <taxon>Chordata</taxon>
        <taxon>Craniata</taxon>
        <taxon>Vertebrata</taxon>
        <taxon>Euteleostomi</taxon>
        <taxon>Actinopterygii</taxon>
        <taxon>Neopterygii</taxon>
        <taxon>Teleostei</taxon>
        <taxon>Neoteleostei</taxon>
        <taxon>Acanthomorphata</taxon>
        <taxon>Gobiaria</taxon>
        <taxon>Gobiiformes</taxon>
        <taxon>Gobioidei</taxon>
        <taxon>Gobiidae</taxon>
        <taxon>Gobionellinae</taxon>
        <taxon>Mugilogobius</taxon>
    </lineage>
</organism>
<dbReference type="AlphaFoldDB" id="A0AAW0PRT5"/>
<name>A0AAW0PRT5_9GOBI</name>
<evidence type="ECO:0000313" key="4">
    <source>
        <dbReference type="Proteomes" id="UP001460270"/>
    </source>
</evidence>
<proteinExistence type="predicted"/>